<feature type="domain" description="DUF6532" evidence="1">
    <location>
        <begin position="3"/>
        <end position="87"/>
    </location>
</feature>
<evidence type="ECO:0000313" key="3">
    <source>
        <dbReference type="Proteomes" id="UP000305948"/>
    </source>
</evidence>
<gene>
    <name evidence="2" type="ORF">OE88DRAFT_1649146</name>
</gene>
<dbReference type="OrthoDB" id="2803997at2759"/>
<keyword evidence="3" id="KW-1185">Reference proteome</keyword>
<dbReference type="Pfam" id="PF20149">
    <property type="entry name" value="DUF6532"/>
    <property type="match status" value="1"/>
</dbReference>
<name>A0A5C3MVY6_9AGAM</name>
<proteinExistence type="predicted"/>
<dbReference type="Proteomes" id="UP000305948">
    <property type="component" value="Unassembled WGS sequence"/>
</dbReference>
<organism evidence="2 3">
    <name type="scientific">Heliocybe sulcata</name>
    <dbReference type="NCBI Taxonomy" id="5364"/>
    <lineage>
        <taxon>Eukaryota</taxon>
        <taxon>Fungi</taxon>
        <taxon>Dikarya</taxon>
        <taxon>Basidiomycota</taxon>
        <taxon>Agaricomycotina</taxon>
        <taxon>Agaricomycetes</taxon>
        <taxon>Gloeophyllales</taxon>
        <taxon>Gloeophyllaceae</taxon>
        <taxon>Heliocybe</taxon>
    </lineage>
</organism>
<dbReference type="InterPro" id="IPR045341">
    <property type="entry name" value="DUF6532"/>
</dbReference>
<reference evidence="2 3" key="1">
    <citation type="journal article" date="2019" name="Nat. Ecol. Evol.">
        <title>Megaphylogeny resolves global patterns of mushroom evolution.</title>
        <authorList>
            <person name="Varga T."/>
            <person name="Krizsan K."/>
            <person name="Foldi C."/>
            <person name="Dima B."/>
            <person name="Sanchez-Garcia M."/>
            <person name="Sanchez-Ramirez S."/>
            <person name="Szollosi G.J."/>
            <person name="Szarkandi J.G."/>
            <person name="Papp V."/>
            <person name="Albert L."/>
            <person name="Andreopoulos W."/>
            <person name="Angelini C."/>
            <person name="Antonin V."/>
            <person name="Barry K.W."/>
            <person name="Bougher N.L."/>
            <person name="Buchanan P."/>
            <person name="Buyck B."/>
            <person name="Bense V."/>
            <person name="Catcheside P."/>
            <person name="Chovatia M."/>
            <person name="Cooper J."/>
            <person name="Damon W."/>
            <person name="Desjardin D."/>
            <person name="Finy P."/>
            <person name="Geml J."/>
            <person name="Haridas S."/>
            <person name="Hughes K."/>
            <person name="Justo A."/>
            <person name="Karasinski D."/>
            <person name="Kautmanova I."/>
            <person name="Kiss B."/>
            <person name="Kocsube S."/>
            <person name="Kotiranta H."/>
            <person name="LaButti K.M."/>
            <person name="Lechner B.E."/>
            <person name="Liimatainen K."/>
            <person name="Lipzen A."/>
            <person name="Lukacs Z."/>
            <person name="Mihaltcheva S."/>
            <person name="Morgado L.N."/>
            <person name="Niskanen T."/>
            <person name="Noordeloos M.E."/>
            <person name="Ohm R.A."/>
            <person name="Ortiz-Santana B."/>
            <person name="Ovrebo C."/>
            <person name="Racz N."/>
            <person name="Riley R."/>
            <person name="Savchenko A."/>
            <person name="Shiryaev A."/>
            <person name="Soop K."/>
            <person name="Spirin V."/>
            <person name="Szebenyi C."/>
            <person name="Tomsovsky M."/>
            <person name="Tulloss R.E."/>
            <person name="Uehling J."/>
            <person name="Grigoriev I.V."/>
            <person name="Vagvolgyi C."/>
            <person name="Papp T."/>
            <person name="Martin F.M."/>
            <person name="Miettinen O."/>
            <person name="Hibbett D.S."/>
            <person name="Nagy L.G."/>
        </authorList>
    </citation>
    <scope>NUCLEOTIDE SEQUENCE [LARGE SCALE GENOMIC DNA]</scope>
    <source>
        <strain evidence="2 3">OMC1185</strain>
    </source>
</reference>
<dbReference type="AlphaFoldDB" id="A0A5C3MVY6"/>
<evidence type="ECO:0000259" key="1">
    <source>
        <dbReference type="Pfam" id="PF20149"/>
    </source>
</evidence>
<evidence type="ECO:0000313" key="2">
    <source>
        <dbReference type="EMBL" id="TFK45611.1"/>
    </source>
</evidence>
<sequence length="154" mass="17537">MQKAANKQRVEWLLADRFHCKDPDTQSGQFQHPIIEEIVHSVWFNNRNGLGCLYQQAFSPIPSSTLALVVAAIYDDFLVAIEQYESGAIADVWRSYRTKVFKRGLKNARAQREEARKPVAGLLLDEDVQAEMLRLKESLAEDSDSEDEIPRASE</sequence>
<accession>A0A5C3MVY6</accession>
<dbReference type="EMBL" id="ML213539">
    <property type="protein sequence ID" value="TFK45611.1"/>
    <property type="molecule type" value="Genomic_DNA"/>
</dbReference>
<protein>
    <recommendedName>
        <fullName evidence="1">DUF6532 domain-containing protein</fullName>
    </recommendedName>
</protein>